<sequence>MARARKHRENELARLQSSPDAVASIERDDERDIPKPSSSTTFPTYFNDEAFHHRWSQLIQSNMNSTGSTVNDTNSIAFPDRAMNSSFVDPGSSTHMDDMRSTAAESHIDQSPQQLGDGVHSIMSHTVPGVSTTFNNGFNLDTFLGTDAEMGLLDTMTDVDFSDFDFSSWFDSARGVL</sequence>
<protein>
    <submittedName>
        <fullName evidence="2">Uncharacterized protein</fullName>
    </submittedName>
</protein>
<organism evidence="2 3">
    <name type="scientific">Elsinoe australis</name>
    <dbReference type="NCBI Taxonomy" id="40998"/>
    <lineage>
        <taxon>Eukaryota</taxon>
        <taxon>Fungi</taxon>
        <taxon>Dikarya</taxon>
        <taxon>Ascomycota</taxon>
        <taxon>Pezizomycotina</taxon>
        <taxon>Dothideomycetes</taxon>
        <taxon>Dothideomycetidae</taxon>
        <taxon>Myriangiales</taxon>
        <taxon>Elsinoaceae</taxon>
        <taxon>Elsinoe</taxon>
    </lineage>
</organism>
<dbReference type="AlphaFoldDB" id="A0A2P7ZCU1"/>
<feature type="compositionally biased region" description="Basic and acidic residues" evidence="1">
    <location>
        <begin position="25"/>
        <end position="34"/>
    </location>
</feature>
<keyword evidence="3" id="KW-1185">Reference proteome</keyword>
<evidence type="ECO:0000313" key="2">
    <source>
        <dbReference type="EMBL" id="PSK46034.1"/>
    </source>
</evidence>
<dbReference type="EMBL" id="NHZQ01000236">
    <property type="protein sequence ID" value="PSK46034.1"/>
    <property type="molecule type" value="Genomic_DNA"/>
</dbReference>
<proteinExistence type="predicted"/>
<dbReference type="Proteomes" id="UP000243723">
    <property type="component" value="Unassembled WGS sequence"/>
</dbReference>
<evidence type="ECO:0000313" key="3">
    <source>
        <dbReference type="Proteomes" id="UP000243723"/>
    </source>
</evidence>
<evidence type="ECO:0000256" key="1">
    <source>
        <dbReference type="SAM" id="MobiDB-lite"/>
    </source>
</evidence>
<reference evidence="2 3" key="1">
    <citation type="submission" date="2017-05" db="EMBL/GenBank/DDBJ databases">
        <title>Draft genome sequence of Elsinoe australis.</title>
        <authorList>
            <person name="Cheng Q."/>
        </authorList>
    </citation>
    <scope>NUCLEOTIDE SEQUENCE [LARGE SCALE GENOMIC DNA]</scope>
    <source>
        <strain evidence="2 3">NL1</strain>
    </source>
</reference>
<accession>A0A2P7ZCU1</accession>
<comment type="caution">
    <text evidence="2">The sequence shown here is derived from an EMBL/GenBank/DDBJ whole genome shotgun (WGS) entry which is preliminary data.</text>
</comment>
<gene>
    <name evidence="2" type="ORF">B9Z65_5002</name>
</gene>
<name>A0A2P7ZCU1_9PEZI</name>
<feature type="region of interest" description="Disordered" evidence="1">
    <location>
        <begin position="1"/>
        <end position="41"/>
    </location>
</feature>